<dbReference type="AlphaFoldDB" id="A0A0E9PBK5"/>
<evidence type="ECO:0000313" key="2">
    <source>
        <dbReference type="EMBL" id="JAH01894.1"/>
    </source>
</evidence>
<reference evidence="2" key="1">
    <citation type="submission" date="2014-11" db="EMBL/GenBank/DDBJ databases">
        <authorList>
            <person name="Amaro Gonzalez C."/>
        </authorList>
    </citation>
    <scope>NUCLEOTIDE SEQUENCE</scope>
</reference>
<feature type="region of interest" description="Disordered" evidence="1">
    <location>
        <begin position="1"/>
        <end position="21"/>
    </location>
</feature>
<dbReference type="EMBL" id="GBXM01106683">
    <property type="protein sequence ID" value="JAH01894.1"/>
    <property type="molecule type" value="Transcribed_RNA"/>
</dbReference>
<feature type="compositionally biased region" description="Basic residues" evidence="1">
    <location>
        <begin position="7"/>
        <end position="21"/>
    </location>
</feature>
<protein>
    <submittedName>
        <fullName evidence="2">Uncharacterized protein</fullName>
    </submittedName>
</protein>
<accession>A0A0E9PBK5</accession>
<organism evidence="2">
    <name type="scientific">Anguilla anguilla</name>
    <name type="common">European freshwater eel</name>
    <name type="synonym">Muraena anguilla</name>
    <dbReference type="NCBI Taxonomy" id="7936"/>
    <lineage>
        <taxon>Eukaryota</taxon>
        <taxon>Metazoa</taxon>
        <taxon>Chordata</taxon>
        <taxon>Craniata</taxon>
        <taxon>Vertebrata</taxon>
        <taxon>Euteleostomi</taxon>
        <taxon>Actinopterygii</taxon>
        <taxon>Neopterygii</taxon>
        <taxon>Teleostei</taxon>
        <taxon>Anguilliformes</taxon>
        <taxon>Anguillidae</taxon>
        <taxon>Anguilla</taxon>
    </lineage>
</organism>
<sequence>MQPEVKKAKKKKRLVKIFKRS</sequence>
<name>A0A0E9PBK5_ANGAN</name>
<proteinExistence type="predicted"/>
<reference evidence="2" key="2">
    <citation type="journal article" date="2015" name="Fish Shellfish Immunol.">
        <title>Early steps in the European eel (Anguilla anguilla)-Vibrio vulnificus interaction in the gills: Role of the RtxA13 toxin.</title>
        <authorList>
            <person name="Callol A."/>
            <person name="Pajuelo D."/>
            <person name="Ebbesson L."/>
            <person name="Teles M."/>
            <person name="MacKenzie S."/>
            <person name="Amaro C."/>
        </authorList>
    </citation>
    <scope>NUCLEOTIDE SEQUENCE</scope>
</reference>
<evidence type="ECO:0000256" key="1">
    <source>
        <dbReference type="SAM" id="MobiDB-lite"/>
    </source>
</evidence>